<comment type="similarity">
    <text evidence="1">Belongs to the UPF0489 family.</text>
</comment>
<dbReference type="AlphaFoldDB" id="A0AAV7X7B7"/>
<organism evidence="3 4">
    <name type="scientific">Megalurothrips usitatus</name>
    <name type="common">bean blossom thrips</name>
    <dbReference type="NCBI Taxonomy" id="439358"/>
    <lineage>
        <taxon>Eukaryota</taxon>
        <taxon>Metazoa</taxon>
        <taxon>Ecdysozoa</taxon>
        <taxon>Arthropoda</taxon>
        <taxon>Hexapoda</taxon>
        <taxon>Insecta</taxon>
        <taxon>Pterygota</taxon>
        <taxon>Neoptera</taxon>
        <taxon>Paraneoptera</taxon>
        <taxon>Thysanoptera</taxon>
        <taxon>Terebrantia</taxon>
        <taxon>Thripoidea</taxon>
        <taxon>Thripidae</taxon>
        <taxon>Megalurothrips</taxon>
    </lineage>
</organism>
<protein>
    <submittedName>
        <fullName evidence="3">Uncharacterized protein</fullName>
    </submittedName>
</protein>
<evidence type="ECO:0000256" key="2">
    <source>
        <dbReference type="SAM" id="MobiDB-lite"/>
    </source>
</evidence>
<name>A0AAV7X7B7_9NEOP</name>
<comment type="caution">
    <text evidence="3">The sequence shown here is derived from an EMBL/GenBank/DDBJ whole genome shotgun (WGS) entry which is preliminary data.</text>
</comment>
<gene>
    <name evidence="3" type="ORF">ONE63_004812</name>
</gene>
<keyword evidence="4" id="KW-1185">Reference proteome</keyword>
<dbReference type="InterPro" id="IPR024131">
    <property type="entry name" value="UPF0489"/>
</dbReference>
<dbReference type="PANTHER" id="PTHR13225:SF3">
    <property type="entry name" value="UPF0489 PROTEIN C5ORF22"/>
    <property type="match status" value="1"/>
</dbReference>
<dbReference type="EMBL" id="JAPTSV010000016">
    <property type="protein sequence ID" value="KAJ1519531.1"/>
    <property type="molecule type" value="Genomic_DNA"/>
</dbReference>
<feature type="region of interest" description="Disordered" evidence="2">
    <location>
        <begin position="382"/>
        <end position="414"/>
    </location>
</feature>
<accession>A0AAV7X7B7</accession>
<dbReference type="PANTHER" id="PTHR13225">
    <property type="entry name" value="MISEXPRESSION SUPPRESSOR OF RAS 6"/>
    <property type="match status" value="1"/>
</dbReference>
<reference evidence="3" key="1">
    <citation type="submission" date="2022-12" db="EMBL/GenBank/DDBJ databases">
        <title>Chromosome-level genome assembly of the bean flower thrips Megalurothrips usitatus.</title>
        <authorList>
            <person name="Ma L."/>
            <person name="Liu Q."/>
            <person name="Li H."/>
            <person name="Cai W."/>
        </authorList>
    </citation>
    <scope>NUCLEOTIDE SEQUENCE</scope>
    <source>
        <strain evidence="3">Cailab_2022a</strain>
    </source>
</reference>
<proteinExistence type="inferred from homology"/>
<evidence type="ECO:0000313" key="3">
    <source>
        <dbReference type="EMBL" id="KAJ1519531.1"/>
    </source>
</evidence>
<feature type="compositionally biased region" description="Acidic residues" evidence="2">
    <location>
        <begin position="401"/>
        <end position="414"/>
    </location>
</feature>
<evidence type="ECO:0000313" key="4">
    <source>
        <dbReference type="Proteomes" id="UP001075354"/>
    </source>
</evidence>
<dbReference type="Pfam" id="PF12640">
    <property type="entry name" value="UPF0489"/>
    <property type="match status" value="1"/>
</dbReference>
<dbReference type="Proteomes" id="UP001075354">
    <property type="component" value="Chromosome 16"/>
</dbReference>
<evidence type="ECO:0000256" key="1">
    <source>
        <dbReference type="ARBA" id="ARBA00007099"/>
    </source>
</evidence>
<sequence>MAQPATRRPTQTHRKYKELPIVVVENHHEVIPFIYKAIGSKYLPLENNTLVHLDSHPDLLIPYDMEAKTVFSKYDLFDSLSIENWILPAAYAGHFHKIVWVKPPWCSQIKEGLHTFQIGEEIWSNGIRVTSTEPYFISDALWAPEQDLSNKREIDLEVLTLGRVIEENGSDNFSEIGKAIKRHVEEDGTYVLDIDLDFFSTRNPFLSLYEKAGLYDKLKKLYEFPKDMKVEMECVCAARKKQLDDLQSLCKHLSTHDNLDNLPPDLGSSPYLSEMKAILKELQSQYPNTIIDWEEVNNAGCTCDEDGLPHHVSSREDITKMIDVSFGGLLAQLPYSPSMITISRSSADNYCPPEDVDFIQESVLKVLTDKYSPCKINLDYLEREDSDTLPPHDVPGPPEHVEDDPNEEEVPQLV</sequence>